<dbReference type="InterPro" id="IPR011527">
    <property type="entry name" value="ABC1_TM_dom"/>
</dbReference>
<dbReference type="EMBL" id="MATO01000003">
    <property type="protein sequence ID" value="OCS94274.1"/>
    <property type="molecule type" value="Genomic_DNA"/>
</dbReference>
<comment type="subcellular location">
    <subcellularLocation>
        <location evidence="1">Cell membrane</location>
        <topology evidence="1">Multi-pass membrane protein</topology>
    </subcellularLocation>
</comment>
<dbReference type="InterPro" id="IPR003593">
    <property type="entry name" value="AAA+_ATPase"/>
</dbReference>
<dbReference type="Pfam" id="PF00005">
    <property type="entry name" value="ABC_tran"/>
    <property type="match status" value="1"/>
</dbReference>
<accession>A0A1C0Z464</accession>
<keyword evidence="2" id="KW-0813">Transport</keyword>
<dbReference type="GO" id="GO:0005886">
    <property type="term" value="C:plasma membrane"/>
    <property type="evidence" value="ECO:0007669"/>
    <property type="project" value="UniProtKB-SubCell"/>
</dbReference>
<feature type="transmembrane region" description="Helical" evidence="9">
    <location>
        <begin position="133"/>
        <end position="151"/>
    </location>
</feature>
<comment type="caution">
    <text evidence="12">The sequence shown here is derived from an EMBL/GenBank/DDBJ whole genome shotgun (WGS) entry which is preliminary data.</text>
</comment>
<protein>
    <submittedName>
        <fullName evidence="12">ABC transporter ATP-binding protein</fullName>
    </submittedName>
</protein>
<dbReference type="Proteomes" id="UP000093482">
    <property type="component" value="Unassembled WGS sequence"/>
</dbReference>
<organism evidence="12 13">
    <name type="scientific">Caryophanon latum</name>
    <dbReference type="NCBI Taxonomy" id="33977"/>
    <lineage>
        <taxon>Bacteria</taxon>
        <taxon>Bacillati</taxon>
        <taxon>Bacillota</taxon>
        <taxon>Bacilli</taxon>
        <taxon>Bacillales</taxon>
        <taxon>Caryophanaceae</taxon>
        <taxon>Caryophanon</taxon>
    </lineage>
</organism>
<sequence>MRKVFSYALPYKWIAAWAFLFMLLELAIDLLQPLIMARIIDEGILQNDLQAVQQWGIVLLALSLVGLFFGIANSYFSSHAAQSFSFELRNALFEKMQRFTMSTYAKFPASSLITRLTSDVTQVQNLLFMSLRIMLRAPLYVAGSLVMMFFINAKLAFYFVIVTPFAVIFLYIVVKKGARNFAQVQRRVDRLNRVLQESLQAIRLVKAYLRGQYEASRFEKIADSLKLDTMKALRLMEVLLPVLWVFMNGALLVVIWLGSAQIEAGNTQVGELVAIINYATRMTAMFSMFAFIISAFARAQASSHRMKEVLVIEDGLEDLQPATAHDLQPIALRFDDVSFSYAKDVEPVLQNISFSVAAGEKVAIIGATGSGKTTLLSLVPNFHEATGGTVYVNDLPIQSWSREELRAHMGLVLQQSILFTGTIAENIRWGKKDATDAEVMNAAVRAQIHESIMQFDDGYDTRVGQKGVNLSGGQKQRIAIARALIRQPKLLILDDSTSALDVTTEAALWAALAEEQMTMLVVTQKIVTAERMDKIMLLEEGRVVQIGTHAQLLEQSTLYQQIYASQQGGIAQ</sequence>
<dbReference type="FunFam" id="3.40.50.300:FF:000221">
    <property type="entry name" value="Multidrug ABC transporter ATP-binding protein"/>
    <property type="match status" value="1"/>
</dbReference>
<dbReference type="OrthoDB" id="9770415at2"/>
<dbReference type="InterPro" id="IPR036640">
    <property type="entry name" value="ABC1_TM_sf"/>
</dbReference>
<name>A0A1C0Z464_9BACL</name>
<keyword evidence="7 9" id="KW-1133">Transmembrane helix</keyword>
<dbReference type="PROSITE" id="PS00211">
    <property type="entry name" value="ABC_TRANSPORTER_1"/>
    <property type="match status" value="1"/>
</dbReference>
<dbReference type="Gene3D" id="1.20.1560.10">
    <property type="entry name" value="ABC transporter type 1, transmembrane domain"/>
    <property type="match status" value="1"/>
</dbReference>
<dbReference type="GO" id="GO:0015421">
    <property type="term" value="F:ABC-type oligopeptide transporter activity"/>
    <property type="evidence" value="ECO:0007669"/>
    <property type="project" value="TreeGrafter"/>
</dbReference>
<evidence type="ECO:0000256" key="5">
    <source>
        <dbReference type="ARBA" id="ARBA00022741"/>
    </source>
</evidence>
<keyword evidence="6 12" id="KW-0067">ATP-binding</keyword>
<dbReference type="RefSeq" id="WP_066461296.1">
    <property type="nucleotide sequence ID" value="NZ_MATO01000003.1"/>
</dbReference>
<dbReference type="InterPro" id="IPR027417">
    <property type="entry name" value="P-loop_NTPase"/>
</dbReference>
<dbReference type="AlphaFoldDB" id="A0A1C0Z464"/>
<dbReference type="PANTHER" id="PTHR43394:SF1">
    <property type="entry name" value="ATP-BINDING CASSETTE SUB-FAMILY B MEMBER 10, MITOCHONDRIAL"/>
    <property type="match status" value="1"/>
</dbReference>
<keyword evidence="5" id="KW-0547">Nucleotide-binding</keyword>
<evidence type="ECO:0000259" key="11">
    <source>
        <dbReference type="PROSITE" id="PS50929"/>
    </source>
</evidence>
<dbReference type="SUPFAM" id="SSF52540">
    <property type="entry name" value="P-loop containing nucleoside triphosphate hydrolases"/>
    <property type="match status" value="1"/>
</dbReference>
<keyword evidence="8 9" id="KW-0472">Membrane</keyword>
<evidence type="ECO:0000256" key="6">
    <source>
        <dbReference type="ARBA" id="ARBA00022840"/>
    </source>
</evidence>
<feature type="transmembrane region" description="Helical" evidence="9">
    <location>
        <begin position="55"/>
        <end position="76"/>
    </location>
</feature>
<feature type="transmembrane region" description="Helical" evidence="9">
    <location>
        <begin position="12"/>
        <end position="35"/>
    </location>
</feature>
<evidence type="ECO:0000256" key="7">
    <source>
        <dbReference type="ARBA" id="ARBA00022989"/>
    </source>
</evidence>
<dbReference type="Pfam" id="PF00664">
    <property type="entry name" value="ABC_membrane"/>
    <property type="match status" value="1"/>
</dbReference>
<dbReference type="InterPro" id="IPR003439">
    <property type="entry name" value="ABC_transporter-like_ATP-bd"/>
</dbReference>
<feature type="transmembrane region" description="Helical" evidence="9">
    <location>
        <begin position="278"/>
        <end position="297"/>
    </location>
</feature>
<evidence type="ECO:0000313" key="13">
    <source>
        <dbReference type="Proteomes" id="UP000093482"/>
    </source>
</evidence>
<feature type="domain" description="ABC transporter" evidence="10">
    <location>
        <begin position="332"/>
        <end position="565"/>
    </location>
</feature>
<dbReference type="InterPro" id="IPR039421">
    <property type="entry name" value="Type_1_exporter"/>
</dbReference>
<evidence type="ECO:0000256" key="8">
    <source>
        <dbReference type="ARBA" id="ARBA00023136"/>
    </source>
</evidence>
<dbReference type="PANTHER" id="PTHR43394">
    <property type="entry name" value="ATP-DEPENDENT PERMEASE MDL1, MITOCHONDRIAL"/>
    <property type="match status" value="1"/>
</dbReference>
<evidence type="ECO:0000256" key="9">
    <source>
        <dbReference type="SAM" id="Phobius"/>
    </source>
</evidence>
<dbReference type="SUPFAM" id="SSF90123">
    <property type="entry name" value="ABC transporter transmembrane region"/>
    <property type="match status" value="1"/>
</dbReference>
<evidence type="ECO:0000256" key="3">
    <source>
        <dbReference type="ARBA" id="ARBA00022475"/>
    </source>
</evidence>
<evidence type="ECO:0000313" key="12">
    <source>
        <dbReference type="EMBL" id="OCS94274.1"/>
    </source>
</evidence>
<keyword evidence="13" id="KW-1185">Reference proteome</keyword>
<dbReference type="GO" id="GO:0005524">
    <property type="term" value="F:ATP binding"/>
    <property type="evidence" value="ECO:0007669"/>
    <property type="project" value="UniProtKB-KW"/>
</dbReference>
<dbReference type="PROSITE" id="PS50893">
    <property type="entry name" value="ABC_TRANSPORTER_2"/>
    <property type="match status" value="1"/>
</dbReference>
<evidence type="ECO:0000256" key="2">
    <source>
        <dbReference type="ARBA" id="ARBA00022448"/>
    </source>
</evidence>
<feature type="domain" description="ABC transmembrane type-1" evidence="11">
    <location>
        <begin position="16"/>
        <end position="298"/>
    </location>
</feature>
<evidence type="ECO:0000256" key="1">
    <source>
        <dbReference type="ARBA" id="ARBA00004651"/>
    </source>
</evidence>
<dbReference type="PROSITE" id="PS50929">
    <property type="entry name" value="ABC_TM1F"/>
    <property type="match status" value="1"/>
</dbReference>
<feature type="transmembrane region" description="Helical" evidence="9">
    <location>
        <begin position="157"/>
        <end position="174"/>
    </location>
</feature>
<dbReference type="CDD" id="cd18548">
    <property type="entry name" value="ABC_6TM_Tm287_like"/>
    <property type="match status" value="1"/>
</dbReference>
<keyword evidence="3" id="KW-1003">Cell membrane</keyword>
<feature type="transmembrane region" description="Helical" evidence="9">
    <location>
        <begin position="238"/>
        <end position="258"/>
    </location>
</feature>
<dbReference type="InterPro" id="IPR017871">
    <property type="entry name" value="ABC_transporter-like_CS"/>
</dbReference>
<evidence type="ECO:0000256" key="4">
    <source>
        <dbReference type="ARBA" id="ARBA00022692"/>
    </source>
</evidence>
<keyword evidence="4 9" id="KW-0812">Transmembrane</keyword>
<evidence type="ECO:0000259" key="10">
    <source>
        <dbReference type="PROSITE" id="PS50893"/>
    </source>
</evidence>
<dbReference type="GO" id="GO:0016887">
    <property type="term" value="F:ATP hydrolysis activity"/>
    <property type="evidence" value="ECO:0007669"/>
    <property type="project" value="InterPro"/>
</dbReference>
<dbReference type="Gene3D" id="3.40.50.300">
    <property type="entry name" value="P-loop containing nucleotide triphosphate hydrolases"/>
    <property type="match status" value="1"/>
</dbReference>
<reference evidence="12 13" key="1">
    <citation type="submission" date="2016-07" db="EMBL/GenBank/DDBJ databases">
        <title>Caryophanon latum genome sequencing.</title>
        <authorList>
            <person name="Verma A."/>
            <person name="Pal Y."/>
            <person name="Krishnamurthi S."/>
        </authorList>
    </citation>
    <scope>NUCLEOTIDE SEQUENCE [LARGE SCALE GENOMIC DNA]</scope>
    <source>
        <strain evidence="12 13">DSM 14151</strain>
    </source>
</reference>
<gene>
    <name evidence="12" type="ORF">A6K76_04180</name>
</gene>
<proteinExistence type="predicted"/>
<dbReference type="SMART" id="SM00382">
    <property type="entry name" value="AAA"/>
    <property type="match status" value="1"/>
</dbReference>